<name>A0ABD2FYI3_PAGBO</name>
<gene>
    <name evidence="2" type="ORF">OYC64_021081</name>
</gene>
<protein>
    <recommendedName>
        <fullName evidence="1">HAT C-terminal dimerisation domain-containing protein</fullName>
    </recommendedName>
</protein>
<sequence>MLNKAKLKTELSLIYDNSEFKACSGAVSLYQFFMENNLQSTFTGTVSLLRILITTPMTKAESERCFSTLKRIKTFLRNTMSQDRLNALAMLSMEKKLVREIPDFNKKVIERFATQKERRARFLYK</sequence>
<proteinExistence type="predicted"/>
<evidence type="ECO:0000259" key="1">
    <source>
        <dbReference type="Pfam" id="PF05699"/>
    </source>
</evidence>
<dbReference type="SUPFAM" id="SSF53098">
    <property type="entry name" value="Ribonuclease H-like"/>
    <property type="match status" value="1"/>
</dbReference>
<dbReference type="InterPro" id="IPR012337">
    <property type="entry name" value="RNaseH-like_sf"/>
</dbReference>
<dbReference type="EMBL" id="JBIYXZ010002084">
    <property type="protein sequence ID" value="KAL3046778.1"/>
    <property type="molecule type" value="Genomic_DNA"/>
</dbReference>
<accession>A0ABD2FYI3</accession>
<dbReference type="AlphaFoldDB" id="A0ABD2FYI3"/>
<dbReference type="InterPro" id="IPR008906">
    <property type="entry name" value="HATC_C_dom"/>
</dbReference>
<reference evidence="2 3" key="2">
    <citation type="journal article" date="2024" name="G3 (Bethesda)">
        <title>The genome of the cryopelagic Antarctic bald notothen, Trematomus borchgrevinki.</title>
        <authorList>
            <person name="Rayamajhi N."/>
            <person name="Rivera-Colon A.G."/>
            <person name="Minhas B.F."/>
            <person name="Cheng C.C."/>
            <person name="Catchen J.M."/>
        </authorList>
    </citation>
    <scope>NUCLEOTIDE SEQUENCE [LARGE SCALE GENOMIC DNA]</scope>
    <source>
        <strain evidence="2">AGRC-2024</strain>
    </source>
</reference>
<evidence type="ECO:0000313" key="3">
    <source>
        <dbReference type="Proteomes" id="UP001619887"/>
    </source>
</evidence>
<dbReference type="PANTHER" id="PTHR45749">
    <property type="match status" value="1"/>
</dbReference>
<reference evidence="2 3" key="1">
    <citation type="journal article" date="2022" name="G3 (Bethesda)">
        <title>Evaluating Illumina-, Nanopore-, and PacBio-based genome assembly strategies with the bald notothen, Trematomus borchgrevinki.</title>
        <authorList>
            <person name="Rayamajhi N."/>
            <person name="Cheng C.C."/>
            <person name="Catchen J.M."/>
        </authorList>
    </citation>
    <scope>NUCLEOTIDE SEQUENCE [LARGE SCALE GENOMIC DNA]</scope>
    <source>
        <strain evidence="2">AGRC-2024</strain>
    </source>
</reference>
<organism evidence="2 3">
    <name type="scientific">Pagothenia borchgrevinki</name>
    <name type="common">Bald rockcod</name>
    <name type="synonym">Trematomus borchgrevinki</name>
    <dbReference type="NCBI Taxonomy" id="8213"/>
    <lineage>
        <taxon>Eukaryota</taxon>
        <taxon>Metazoa</taxon>
        <taxon>Chordata</taxon>
        <taxon>Craniata</taxon>
        <taxon>Vertebrata</taxon>
        <taxon>Euteleostomi</taxon>
        <taxon>Actinopterygii</taxon>
        <taxon>Neopterygii</taxon>
        <taxon>Teleostei</taxon>
        <taxon>Neoteleostei</taxon>
        <taxon>Acanthomorphata</taxon>
        <taxon>Eupercaria</taxon>
        <taxon>Perciformes</taxon>
        <taxon>Notothenioidei</taxon>
        <taxon>Nototheniidae</taxon>
        <taxon>Pagothenia</taxon>
    </lineage>
</organism>
<feature type="domain" description="HAT C-terminal dimerisation" evidence="1">
    <location>
        <begin position="41"/>
        <end position="96"/>
    </location>
</feature>
<comment type="caution">
    <text evidence="2">The sequence shown here is derived from an EMBL/GenBank/DDBJ whole genome shotgun (WGS) entry which is preliminary data.</text>
</comment>
<evidence type="ECO:0000313" key="2">
    <source>
        <dbReference type="EMBL" id="KAL3046778.1"/>
    </source>
</evidence>
<dbReference type="Proteomes" id="UP001619887">
    <property type="component" value="Unassembled WGS sequence"/>
</dbReference>
<dbReference type="PANTHER" id="PTHR45749:SF37">
    <property type="entry name" value="OS05G0311600 PROTEIN"/>
    <property type="match status" value="1"/>
</dbReference>
<dbReference type="Pfam" id="PF05699">
    <property type="entry name" value="Dimer_Tnp_hAT"/>
    <property type="match status" value="1"/>
</dbReference>
<keyword evidence="3" id="KW-1185">Reference proteome</keyword>